<dbReference type="EMBL" id="QPIG01000001">
    <property type="protein sequence ID" value="RCU58695.1"/>
    <property type="molecule type" value="Genomic_DNA"/>
</dbReference>
<evidence type="ECO:0000313" key="1">
    <source>
        <dbReference type="EMBL" id="RCU58695.1"/>
    </source>
</evidence>
<evidence type="ECO:0000313" key="2">
    <source>
        <dbReference type="Proteomes" id="UP000252249"/>
    </source>
</evidence>
<dbReference type="Proteomes" id="UP000252249">
    <property type="component" value="Unassembled WGS sequence"/>
</dbReference>
<dbReference type="GO" id="GO:0016301">
    <property type="term" value="F:kinase activity"/>
    <property type="evidence" value="ECO:0007669"/>
    <property type="project" value="UniProtKB-KW"/>
</dbReference>
<keyword evidence="1" id="KW-0418">Kinase</keyword>
<dbReference type="NCBIfam" id="NF040656">
    <property type="entry name" value="GHMP_GYDIA"/>
    <property type="match status" value="1"/>
</dbReference>
<dbReference type="Gene3D" id="3.30.230.10">
    <property type="match status" value="1"/>
</dbReference>
<dbReference type="RefSeq" id="WP_072349948.1">
    <property type="nucleotide sequence ID" value="NZ_QNRP01000003.1"/>
</dbReference>
<comment type="caution">
    <text evidence="1">The sequence shown here is derived from an EMBL/GenBank/DDBJ whole genome shotgun (WGS) entry which is preliminary data.</text>
</comment>
<protein>
    <submittedName>
        <fullName evidence="1">GHMP kinase</fullName>
    </submittedName>
</protein>
<dbReference type="InterPro" id="IPR014721">
    <property type="entry name" value="Ribsml_uS5_D2-typ_fold_subgr"/>
</dbReference>
<organism evidence="1 2">
    <name type="scientific">Oceanihabitans sediminis</name>
    <dbReference type="NCBI Taxonomy" id="1812012"/>
    <lineage>
        <taxon>Bacteria</taxon>
        <taxon>Pseudomonadati</taxon>
        <taxon>Bacteroidota</taxon>
        <taxon>Flavobacteriia</taxon>
        <taxon>Flavobacteriales</taxon>
        <taxon>Flavobacteriaceae</taxon>
        <taxon>Oceanihabitans</taxon>
    </lineage>
</organism>
<sequence>MEKFYSHGKLLLTGEYLALDGAIALAVPTKFGQSLDIEGIEATKLQWQSLDEKGNIWFEDTISFKDISEGFATPKNEISERLLQILRAAKKLNPTFLEDQTGYKIKTLLEFPKDWGLGTSSTLINNIATWANVDAYKLLESTFGGSGYDIACAQHATPISYQLKNDKQLVKPISFNPVFKEHLYFVYLNKKQNSRDGIAVYKENKGNLSEAIQAINSITQNMISCTSLEAFNVLLEQHEQLISKIIKQEPIKQRLFSDFKGCIKSLGAWGGDFVLVTSINDPREYFNRKGYTTILTYEEMVLNPK</sequence>
<proteinExistence type="predicted"/>
<dbReference type="InterPro" id="IPR047765">
    <property type="entry name" value="GHMP_GYDIA-like"/>
</dbReference>
<dbReference type="OrthoDB" id="5288719at2"/>
<dbReference type="SUPFAM" id="SSF54211">
    <property type="entry name" value="Ribosomal protein S5 domain 2-like"/>
    <property type="match status" value="1"/>
</dbReference>
<gene>
    <name evidence="1" type="ORF">DU428_04805</name>
</gene>
<dbReference type="InterPro" id="IPR020568">
    <property type="entry name" value="Ribosomal_Su5_D2-typ_SF"/>
</dbReference>
<accession>A0A368P9T7</accession>
<keyword evidence="1" id="KW-0808">Transferase</keyword>
<dbReference type="AlphaFoldDB" id="A0A368P9T7"/>
<keyword evidence="2" id="KW-1185">Reference proteome</keyword>
<reference evidence="1 2" key="1">
    <citation type="submission" date="2018-07" db="EMBL/GenBank/DDBJ databases">
        <title>Oceanihabitans testaceum sp. nov., isolated from marine sediment.</title>
        <authorList>
            <person name="Li C.-M."/>
        </authorList>
    </citation>
    <scope>NUCLEOTIDE SEQUENCE [LARGE SCALE GENOMIC DNA]</scope>
    <source>
        <strain evidence="1 2">S9-10</strain>
    </source>
</reference>
<name>A0A368P9T7_9FLAO</name>